<dbReference type="Gene3D" id="3.90.230.10">
    <property type="entry name" value="Creatinase/methionine aminopeptidase superfamily"/>
    <property type="match status" value="1"/>
</dbReference>
<evidence type="ECO:0000313" key="4">
    <source>
        <dbReference type="Proteomes" id="UP000199387"/>
    </source>
</evidence>
<dbReference type="RefSeq" id="WP_091570140.1">
    <property type="nucleotide sequence ID" value="NZ_FMZA01000011.1"/>
</dbReference>
<keyword evidence="3" id="KW-0645">Protease</keyword>
<reference evidence="3 4" key="1">
    <citation type="submission" date="2016-10" db="EMBL/GenBank/DDBJ databases">
        <authorList>
            <person name="de Groot N.N."/>
        </authorList>
    </citation>
    <scope>NUCLEOTIDE SEQUENCE [LARGE SCALE GENOMIC DNA]</scope>
    <source>
        <strain evidence="3 4">DSM 45514</strain>
    </source>
</reference>
<evidence type="ECO:0000259" key="2">
    <source>
        <dbReference type="Pfam" id="PF01321"/>
    </source>
</evidence>
<dbReference type="SUPFAM" id="SSF55920">
    <property type="entry name" value="Creatinase/aminopeptidase"/>
    <property type="match status" value="1"/>
</dbReference>
<evidence type="ECO:0000313" key="3">
    <source>
        <dbReference type="EMBL" id="SDC59875.1"/>
    </source>
</evidence>
<dbReference type="PANTHER" id="PTHR46112:SF2">
    <property type="entry name" value="XAA-PRO AMINOPEPTIDASE P-RELATED"/>
    <property type="match status" value="1"/>
</dbReference>
<evidence type="ECO:0000259" key="1">
    <source>
        <dbReference type="Pfam" id="PF00557"/>
    </source>
</evidence>
<dbReference type="InterPro" id="IPR029149">
    <property type="entry name" value="Creatin/AminoP/Spt16_N"/>
</dbReference>
<dbReference type="Pfam" id="PF00557">
    <property type="entry name" value="Peptidase_M24"/>
    <property type="match status" value="1"/>
</dbReference>
<accession>A0A1G6MY85</accession>
<keyword evidence="4" id="KW-1185">Reference proteome</keyword>
<protein>
    <submittedName>
        <fullName evidence="3">Xaa-Pro aminopeptidase</fullName>
    </submittedName>
</protein>
<organism evidence="3 4">
    <name type="scientific">Melghirimyces thermohalophilus</name>
    <dbReference type="NCBI Taxonomy" id="1236220"/>
    <lineage>
        <taxon>Bacteria</taxon>
        <taxon>Bacillati</taxon>
        <taxon>Bacillota</taxon>
        <taxon>Bacilli</taxon>
        <taxon>Bacillales</taxon>
        <taxon>Thermoactinomycetaceae</taxon>
        <taxon>Melghirimyces</taxon>
    </lineage>
</organism>
<dbReference type="InterPro" id="IPR036005">
    <property type="entry name" value="Creatinase/aminopeptidase-like"/>
</dbReference>
<feature type="domain" description="Peptidase M24" evidence="1">
    <location>
        <begin position="145"/>
        <end position="335"/>
    </location>
</feature>
<dbReference type="CDD" id="cd01066">
    <property type="entry name" value="APP_MetAP"/>
    <property type="match status" value="1"/>
</dbReference>
<feature type="domain" description="Creatinase N-terminal" evidence="2">
    <location>
        <begin position="12"/>
        <end position="114"/>
    </location>
</feature>
<proteinExistence type="predicted"/>
<dbReference type="SUPFAM" id="SSF53092">
    <property type="entry name" value="Creatinase/prolidase N-terminal domain"/>
    <property type="match status" value="1"/>
</dbReference>
<keyword evidence="3" id="KW-0031">Aminopeptidase</keyword>
<dbReference type="Pfam" id="PF01321">
    <property type="entry name" value="Creatinase_N"/>
    <property type="match status" value="1"/>
</dbReference>
<sequence>MKVDLSAEVSQRVDRLRRWMEERGLDGVLLRKRRSFSWLTGGGSNHILQSEEKGVADLLVLKDRVIVFTTEMEADRITEEELDGLGFEQVVSPWYAGTEPRLAQACLGKRIGSDAPAEGVDTLLFGPELARLAYVLGPSERDRYRLLCQEAARLLEQTCMDLQPGMTELEIAGLLAGKAVARGMRVPVLLVATDERIRRYRHPIPTDKPLQRYGMLVLCAERAGLVANVTRFVHFGPLPPDLKQNRLKLMEIDLAMNRATRPGVPIREVFRTGVRAYEEAGFPEDWRYLHQGGPTGYAPREFLAHEGSGGRVQLHQAFAWNPSLPGIKSEDTLLVGAEGNEFLTETGEWVYIERKADGKLYRRPDILIR</sequence>
<dbReference type="OrthoDB" id="4850044at2"/>
<dbReference type="EMBL" id="FMZA01000011">
    <property type="protein sequence ID" value="SDC59875.1"/>
    <property type="molecule type" value="Genomic_DNA"/>
</dbReference>
<dbReference type="PANTHER" id="PTHR46112">
    <property type="entry name" value="AMINOPEPTIDASE"/>
    <property type="match status" value="1"/>
</dbReference>
<dbReference type="InterPro" id="IPR000994">
    <property type="entry name" value="Pept_M24"/>
</dbReference>
<keyword evidence="3" id="KW-0378">Hydrolase</keyword>
<dbReference type="STRING" id="1236220.SAMN04488112_11122"/>
<gene>
    <name evidence="3" type="ORF">SAMN04488112_11122</name>
</gene>
<name>A0A1G6MY85_9BACL</name>
<dbReference type="InterPro" id="IPR050659">
    <property type="entry name" value="Peptidase_M24B"/>
</dbReference>
<dbReference type="GO" id="GO:0004177">
    <property type="term" value="F:aminopeptidase activity"/>
    <property type="evidence" value="ECO:0007669"/>
    <property type="project" value="UniProtKB-KW"/>
</dbReference>
<dbReference type="Gene3D" id="3.40.350.10">
    <property type="entry name" value="Creatinase/prolidase N-terminal domain"/>
    <property type="match status" value="1"/>
</dbReference>
<dbReference type="Proteomes" id="UP000199387">
    <property type="component" value="Unassembled WGS sequence"/>
</dbReference>
<dbReference type="AlphaFoldDB" id="A0A1G6MY85"/>
<dbReference type="InterPro" id="IPR000587">
    <property type="entry name" value="Creatinase_N"/>
</dbReference>